<comment type="similarity">
    <text evidence="3">Belongs to the complex I NDUFB2 subunit family.</text>
</comment>
<dbReference type="PANTHER" id="PTHR15223">
    <property type="entry name" value="NADH-UBIQUINONE OXIDOREDUCTASE AGGG SUBUNIT"/>
    <property type="match status" value="1"/>
</dbReference>
<evidence type="ECO:0000256" key="13">
    <source>
        <dbReference type="ARBA" id="ARBA00031368"/>
    </source>
</evidence>
<dbReference type="GO" id="GO:0005743">
    <property type="term" value="C:mitochondrial inner membrane"/>
    <property type="evidence" value="ECO:0007669"/>
    <property type="project" value="UniProtKB-SubCell"/>
</dbReference>
<feature type="chain" id="PRO_5032789975" description="NADH dehydrogenase [ubiquinone] 1 beta subcomplex subunit 2, mitochondrial" evidence="15">
    <location>
        <begin position="29"/>
        <end position="51"/>
    </location>
</feature>
<comment type="subcellular location">
    <subcellularLocation>
        <location evidence="2">Mitochondrion inner membrane</location>
        <topology evidence="2">Peripheral membrane protein</topology>
        <orientation evidence="2">Matrix side</orientation>
    </subcellularLocation>
</comment>
<proteinExistence type="inferred from homology"/>
<evidence type="ECO:0000256" key="2">
    <source>
        <dbReference type="ARBA" id="ARBA00004443"/>
    </source>
</evidence>
<dbReference type="InParanoid" id="A0A803TK73"/>
<sequence length="51" mass="6111">MSRGQEPVALMWFWILWKFWHDPDVVLGHFPYPDPSKWADEELGIPPDDEE</sequence>
<dbReference type="Ensembl" id="ENSACAT00000045861.1">
    <property type="protein sequence ID" value="ENSACAP00000035613.1"/>
    <property type="gene ID" value="ENSACAG00000039672.1"/>
</dbReference>
<evidence type="ECO:0000256" key="1">
    <source>
        <dbReference type="ARBA" id="ARBA00003195"/>
    </source>
</evidence>
<keyword evidence="7" id="KW-0679">Respiratory chain</keyword>
<evidence type="ECO:0000256" key="5">
    <source>
        <dbReference type="ARBA" id="ARBA00014585"/>
    </source>
</evidence>
<evidence type="ECO:0000256" key="11">
    <source>
        <dbReference type="ARBA" id="ARBA00023128"/>
    </source>
</evidence>
<keyword evidence="12" id="KW-0472">Membrane</keyword>
<evidence type="ECO:0000256" key="4">
    <source>
        <dbReference type="ARBA" id="ARBA00011533"/>
    </source>
</evidence>
<organism evidence="16 17">
    <name type="scientific">Anolis carolinensis</name>
    <name type="common">Green anole</name>
    <name type="synonym">American chameleon</name>
    <dbReference type="NCBI Taxonomy" id="28377"/>
    <lineage>
        <taxon>Eukaryota</taxon>
        <taxon>Metazoa</taxon>
        <taxon>Chordata</taxon>
        <taxon>Craniata</taxon>
        <taxon>Vertebrata</taxon>
        <taxon>Euteleostomi</taxon>
        <taxon>Lepidosauria</taxon>
        <taxon>Squamata</taxon>
        <taxon>Bifurcata</taxon>
        <taxon>Unidentata</taxon>
        <taxon>Episquamata</taxon>
        <taxon>Toxicofera</taxon>
        <taxon>Iguania</taxon>
        <taxon>Dactyloidae</taxon>
        <taxon>Anolis</taxon>
    </lineage>
</organism>
<evidence type="ECO:0000256" key="15">
    <source>
        <dbReference type="SAM" id="SignalP"/>
    </source>
</evidence>
<dbReference type="GeneTree" id="ENSGT00390000004044"/>
<evidence type="ECO:0000256" key="7">
    <source>
        <dbReference type="ARBA" id="ARBA00022660"/>
    </source>
</evidence>
<protein>
    <recommendedName>
        <fullName evidence="5">NADH dehydrogenase [ubiquinone] 1 beta subcomplex subunit 2, mitochondrial</fullName>
    </recommendedName>
    <alternativeName>
        <fullName evidence="13">Complex I-AGGG</fullName>
    </alternativeName>
    <alternativeName>
        <fullName evidence="14">NADH-ubiquinone oxidoreductase AGGG subunit</fullName>
    </alternativeName>
</protein>
<evidence type="ECO:0000256" key="3">
    <source>
        <dbReference type="ARBA" id="ARBA00005923"/>
    </source>
</evidence>
<keyword evidence="11" id="KW-0496">Mitochondrion</keyword>
<evidence type="ECO:0000256" key="14">
    <source>
        <dbReference type="ARBA" id="ARBA00031736"/>
    </source>
</evidence>
<dbReference type="GO" id="GO:0045271">
    <property type="term" value="C:respiratory chain complex I"/>
    <property type="evidence" value="ECO:0007669"/>
    <property type="project" value="InterPro"/>
</dbReference>
<dbReference type="Pfam" id="PF14813">
    <property type="entry name" value="NADH_B2"/>
    <property type="match status" value="1"/>
</dbReference>
<feature type="signal peptide" evidence="15">
    <location>
        <begin position="1"/>
        <end position="28"/>
    </location>
</feature>
<evidence type="ECO:0000256" key="9">
    <source>
        <dbReference type="ARBA" id="ARBA00022946"/>
    </source>
</evidence>
<evidence type="ECO:0000256" key="6">
    <source>
        <dbReference type="ARBA" id="ARBA00022448"/>
    </source>
</evidence>
<accession>A0A803TK73</accession>
<reference evidence="16" key="2">
    <citation type="submission" date="2025-08" db="UniProtKB">
        <authorList>
            <consortium name="Ensembl"/>
        </authorList>
    </citation>
    <scope>IDENTIFICATION</scope>
</reference>
<comment type="subunit">
    <text evidence="4">Complex I is composed of 45 different subunits.</text>
</comment>
<dbReference type="InterPro" id="IPR026627">
    <property type="entry name" value="NDUFB2_animal"/>
</dbReference>
<name>A0A803TK73_ANOCA</name>
<keyword evidence="6" id="KW-0813">Transport</keyword>
<dbReference type="PANTHER" id="PTHR15223:SF1">
    <property type="entry name" value="NADH DEHYDROGENASE [UBIQUINONE] 1 BETA SUBCOMPLEX SUBUNIT 2, MITOCHONDRIAL"/>
    <property type="match status" value="1"/>
</dbReference>
<evidence type="ECO:0000256" key="12">
    <source>
        <dbReference type="ARBA" id="ARBA00023136"/>
    </source>
</evidence>
<keyword evidence="8" id="KW-0999">Mitochondrion inner membrane</keyword>
<evidence type="ECO:0000256" key="8">
    <source>
        <dbReference type="ARBA" id="ARBA00022792"/>
    </source>
</evidence>
<comment type="function">
    <text evidence="1">Accessory subunit of the mitochondrial membrane respiratory chain NADH dehydrogenase (Complex I), that is believed not to be involved in catalysis. Complex I functions in the transfer of electrons from NADH to the respiratory chain. The immediate electron acceptor for the enzyme is believed to be ubiquinone.</text>
</comment>
<dbReference type="Proteomes" id="UP000001646">
    <property type="component" value="Chromosome 5"/>
</dbReference>
<keyword evidence="10" id="KW-0249">Electron transport</keyword>
<keyword evidence="15" id="KW-0732">Signal</keyword>
<keyword evidence="17" id="KW-1185">Reference proteome</keyword>
<keyword evidence="9" id="KW-0809">Transit peptide</keyword>
<evidence type="ECO:0000313" key="17">
    <source>
        <dbReference type="Proteomes" id="UP000001646"/>
    </source>
</evidence>
<reference evidence="16" key="3">
    <citation type="submission" date="2025-09" db="UniProtKB">
        <authorList>
            <consortium name="Ensembl"/>
        </authorList>
    </citation>
    <scope>IDENTIFICATION</scope>
</reference>
<reference evidence="16 17" key="1">
    <citation type="submission" date="2009-12" db="EMBL/GenBank/DDBJ databases">
        <title>The Genome Sequence of Anolis carolinensis (Green Anole Lizard).</title>
        <authorList>
            <consortium name="The Genome Sequencing Platform"/>
            <person name="Di Palma F."/>
            <person name="Alfoldi J."/>
            <person name="Heiman D."/>
            <person name="Young S."/>
            <person name="Grabherr M."/>
            <person name="Johnson J."/>
            <person name="Lander E.S."/>
            <person name="Lindblad-Toh K."/>
        </authorList>
    </citation>
    <scope>NUCLEOTIDE SEQUENCE [LARGE SCALE GENOMIC DNA]</scope>
    <source>
        <strain evidence="16 17">JBL SC #1</strain>
    </source>
</reference>
<evidence type="ECO:0000313" key="16">
    <source>
        <dbReference type="Ensembl" id="ENSACAP00000035613.1"/>
    </source>
</evidence>
<evidence type="ECO:0000256" key="10">
    <source>
        <dbReference type="ARBA" id="ARBA00022982"/>
    </source>
</evidence>
<dbReference type="AlphaFoldDB" id="A0A803TK73"/>